<protein>
    <recommendedName>
        <fullName evidence="5">SGNH/GDSL hydrolase family protein</fullName>
    </recommendedName>
</protein>
<accession>A0A6P1TFD6</accession>
<reference evidence="1 4" key="2">
    <citation type="submission" date="2020-08" db="EMBL/GenBank/DDBJ databases">
        <title>Genomic Encyclopedia of Type Strains, Phase IV (KMG-IV): sequencing the most valuable type-strain genomes for metagenomic binning, comparative biology and taxonomic classification.</title>
        <authorList>
            <person name="Goeker M."/>
        </authorList>
    </citation>
    <scope>NUCLEOTIDE SEQUENCE [LARGE SCALE GENOMIC DNA]</scope>
    <source>
        <strain evidence="1 4">DSM 11525</strain>
    </source>
</reference>
<dbReference type="Proteomes" id="UP000563601">
    <property type="component" value="Unassembled WGS sequence"/>
</dbReference>
<reference evidence="2 3" key="1">
    <citation type="submission" date="2020-01" db="EMBL/GenBank/DDBJ databases">
        <title>The possibility of degradation of plastic by Microbulbifer hydrolyticus IRE-31.</title>
        <authorList>
            <person name="Liu L."/>
        </authorList>
    </citation>
    <scope>NUCLEOTIDE SEQUENCE [LARGE SCALE GENOMIC DNA]</scope>
    <source>
        <strain evidence="2 3">IRE-31</strain>
    </source>
</reference>
<evidence type="ECO:0008006" key="5">
    <source>
        <dbReference type="Google" id="ProtNLM"/>
    </source>
</evidence>
<dbReference type="EMBL" id="JACHHR010000002">
    <property type="protein sequence ID" value="MBB5211851.1"/>
    <property type="molecule type" value="Genomic_DNA"/>
</dbReference>
<sequence>MLITLVHFQEGIPTSSSKWAHDLYRVKESHAAKSHSQKLLIVAGSNSLFGLDAAQIERKYQLPTTNFGVHAGLGLRYILDRSKRSLRPGDIVYLPLEYALYQQEPAPSTQLMDFILARDPAYLHSLPLLEQFLGYTNVSFERIIEGLRGGNDNYMGSSSSTYNVANVDSSGNQLNNSSERAADYKDKLDKLQAKDIGNGDISGYSKKVLGEFFIWAKENDVCVIGAPPNLLKFDEYDADRFVNFVTKIRNFYLENDTSFIGNPTDYLLPKKMFFDTEYHLNEIGVATRTRLTLNDLGDQLTAHCVNQPR</sequence>
<dbReference type="RefSeq" id="WP_161859852.1">
    <property type="nucleotide sequence ID" value="NZ_JACHHR010000002.1"/>
</dbReference>
<dbReference type="Proteomes" id="UP000464675">
    <property type="component" value="Chromosome"/>
</dbReference>
<organism evidence="1 4">
    <name type="scientific">Microbulbifer hydrolyticus</name>
    <dbReference type="NCBI Taxonomy" id="48074"/>
    <lineage>
        <taxon>Bacteria</taxon>
        <taxon>Pseudomonadati</taxon>
        <taxon>Pseudomonadota</taxon>
        <taxon>Gammaproteobacteria</taxon>
        <taxon>Cellvibrionales</taxon>
        <taxon>Microbulbiferaceae</taxon>
        <taxon>Microbulbifer</taxon>
    </lineage>
</organism>
<dbReference type="OrthoDB" id="9155736at2"/>
<dbReference type="EMBL" id="CP047491">
    <property type="protein sequence ID" value="QHQ40561.1"/>
    <property type="molecule type" value="Genomic_DNA"/>
</dbReference>
<proteinExistence type="predicted"/>
<keyword evidence="3" id="KW-1185">Reference proteome</keyword>
<name>A0A6P1TFD6_9GAMM</name>
<evidence type="ECO:0000313" key="2">
    <source>
        <dbReference type="EMBL" id="QHQ40561.1"/>
    </source>
</evidence>
<evidence type="ECO:0000313" key="3">
    <source>
        <dbReference type="Proteomes" id="UP000464675"/>
    </source>
</evidence>
<evidence type="ECO:0000313" key="4">
    <source>
        <dbReference type="Proteomes" id="UP000563601"/>
    </source>
</evidence>
<evidence type="ECO:0000313" key="1">
    <source>
        <dbReference type="EMBL" id="MBB5211851.1"/>
    </source>
</evidence>
<gene>
    <name evidence="2" type="ORF">GTQ55_17305</name>
    <name evidence="1" type="ORF">HNQ53_002069</name>
</gene>
<dbReference type="AlphaFoldDB" id="A0A6P1TFD6"/>